<sequence length="70" mass="7358">MSLPSEAGYPIIELYGSALGKIDAEGAGNATSSEFRSVANRNYVNRVSGSGNGGAEKRRRQQLAQAKEGN</sequence>
<comment type="caution">
    <text evidence="2">The sequence shown here is derived from an EMBL/GenBank/DDBJ whole genome shotgun (WGS) entry which is preliminary data.</text>
</comment>
<evidence type="ECO:0000313" key="3">
    <source>
        <dbReference type="Proteomes" id="UP001148614"/>
    </source>
</evidence>
<dbReference type="AlphaFoldDB" id="A0A9W8N4W7"/>
<proteinExistence type="predicted"/>
<evidence type="ECO:0000313" key="2">
    <source>
        <dbReference type="EMBL" id="KAJ3555899.1"/>
    </source>
</evidence>
<organism evidence="2 3">
    <name type="scientific">Xylaria arbuscula</name>
    <dbReference type="NCBI Taxonomy" id="114810"/>
    <lineage>
        <taxon>Eukaryota</taxon>
        <taxon>Fungi</taxon>
        <taxon>Dikarya</taxon>
        <taxon>Ascomycota</taxon>
        <taxon>Pezizomycotina</taxon>
        <taxon>Sordariomycetes</taxon>
        <taxon>Xylariomycetidae</taxon>
        <taxon>Xylariales</taxon>
        <taxon>Xylariaceae</taxon>
        <taxon>Xylaria</taxon>
    </lineage>
</organism>
<feature type="region of interest" description="Disordered" evidence="1">
    <location>
        <begin position="45"/>
        <end position="70"/>
    </location>
</feature>
<reference evidence="2" key="1">
    <citation type="submission" date="2022-07" db="EMBL/GenBank/DDBJ databases">
        <title>Genome Sequence of Xylaria arbuscula.</title>
        <authorList>
            <person name="Buettner E."/>
        </authorList>
    </citation>
    <scope>NUCLEOTIDE SEQUENCE</scope>
    <source>
        <strain evidence="2">VT107</strain>
    </source>
</reference>
<gene>
    <name evidence="2" type="ORF">NPX13_g10258</name>
</gene>
<keyword evidence="3" id="KW-1185">Reference proteome</keyword>
<accession>A0A9W8N4W7</accession>
<dbReference type="EMBL" id="JANPWZ010002819">
    <property type="protein sequence ID" value="KAJ3555899.1"/>
    <property type="molecule type" value="Genomic_DNA"/>
</dbReference>
<name>A0A9W8N4W7_9PEZI</name>
<dbReference type="Proteomes" id="UP001148614">
    <property type="component" value="Unassembled WGS sequence"/>
</dbReference>
<protein>
    <submittedName>
        <fullName evidence="2">Uncharacterized protein</fullName>
    </submittedName>
</protein>
<evidence type="ECO:0000256" key="1">
    <source>
        <dbReference type="SAM" id="MobiDB-lite"/>
    </source>
</evidence>